<accession>H0EBT6</accession>
<protein>
    <submittedName>
        <fullName evidence="1">Uncharacterized protein</fullName>
    </submittedName>
</protein>
<dbReference type="OrthoDB" id="3415124at2"/>
<dbReference type="RefSeq" id="WP_007579236.1">
    <property type="nucleotide sequence ID" value="NZ_AGUD01000317.1"/>
</dbReference>
<dbReference type="Proteomes" id="UP000005143">
    <property type="component" value="Unassembled WGS sequence"/>
</dbReference>
<evidence type="ECO:0000313" key="2">
    <source>
        <dbReference type="Proteomes" id="UP000005143"/>
    </source>
</evidence>
<proteinExistence type="predicted"/>
<name>H0EBT6_9ACTN</name>
<dbReference type="EMBL" id="AGUD01000317">
    <property type="protein sequence ID" value="EHN08857.1"/>
    <property type="molecule type" value="Genomic_DNA"/>
</dbReference>
<sequence>MLIDRPIADRLPRLDLPARQRLIAAGSDDGRSEPAGLPVLRFVLDEPLPTLGATTVLARRTLEAPGPYDRARDRVVAAVGGSAVAGRDEATALAIDPRDARDPTSPRATTGPALAAQYLVRSRTVGPKPLTVGDERQVPSRPVLLVAGDERIARIEVRVGRQVIARPGPVAVIPATWQPEDLGTVDRDLSVAGFTRGGSLVAASGPSNAVTTAADRD</sequence>
<comment type="caution">
    <text evidence="1">The sequence shown here is derived from an EMBL/GenBank/DDBJ whole genome shotgun (WGS) entry which is preliminary data.</text>
</comment>
<evidence type="ECO:0000313" key="1">
    <source>
        <dbReference type="EMBL" id="EHN08857.1"/>
    </source>
</evidence>
<gene>
    <name evidence="1" type="ORF">PAI11_43190</name>
</gene>
<organism evidence="1 2">
    <name type="scientific">Patulibacter medicamentivorans</name>
    <dbReference type="NCBI Taxonomy" id="1097667"/>
    <lineage>
        <taxon>Bacteria</taxon>
        <taxon>Bacillati</taxon>
        <taxon>Actinomycetota</taxon>
        <taxon>Thermoleophilia</taxon>
        <taxon>Solirubrobacterales</taxon>
        <taxon>Patulibacteraceae</taxon>
        <taxon>Patulibacter</taxon>
    </lineage>
</organism>
<keyword evidence="2" id="KW-1185">Reference proteome</keyword>
<dbReference type="AlphaFoldDB" id="H0EBT6"/>
<reference evidence="1 2" key="1">
    <citation type="journal article" date="2013" name="Biodegradation">
        <title>Quantitative proteomic analysis of ibuprofen-degrading Patulibacter sp. strain I11.</title>
        <authorList>
            <person name="Almeida B."/>
            <person name="Kjeldal H."/>
            <person name="Lolas I."/>
            <person name="Knudsen A.D."/>
            <person name="Carvalho G."/>
            <person name="Nielsen K.L."/>
            <person name="Barreto Crespo M.T."/>
            <person name="Stensballe A."/>
            <person name="Nielsen J.L."/>
        </authorList>
    </citation>
    <scope>NUCLEOTIDE SEQUENCE [LARGE SCALE GENOMIC DNA]</scope>
    <source>
        <strain evidence="1 2">I11</strain>
    </source>
</reference>